<dbReference type="GO" id="GO:0045944">
    <property type="term" value="P:positive regulation of transcription by RNA polymerase II"/>
    <property type="evidence" value="ECO:0007669"/>
    <property type="project" value="TreeGrafter"/>
</dbReference>
<accession>A0A8H7T1U4</accession>
<organism evidence="3 4">
    <name type="scientific">Cadophora malorum</name>
    <dbReference type="NCBI Taxonomy" id="108018"/>
    <lineage>
        <taxon>Eukaryota</taxon>
        <taxon>Fungi</taxon>
        <taxon>Dikarya</taxon>
        <taxon>Ascomycota</taxon>
        <taxon>Pezizomycotina</taxon>
        <taxon>Leotiomycetes</taxon>
        <taxon>Helotiales</taxon>
        <taxon>Ploettnerulaceae</taxon>
        <taxon>Cadophora</taxon>
    </lineage>
</organism>
<dbReference type="Proteomes" id="UP000664132">
    <property type="component" value="Unassembled WGS sequence"/>
</dbReference>
<evidence type="ECO:0000256" key="1">
    <source>
        <dbReference type="ARBA" id="ARBA00004123"/>
    </source>
</evidence>
<dbReference type="Pfam" id="PF11951">
    <property type="entry name" value="Fungal_trans_2"/>
    <property type="match status" value="1"/>
</dbReference>
<dbReference type="InterPro" id="IPR021858">
    <property type="entry name" value="Fun_TF"/>
</dbReference>
<dbReference type="GO" id="GO:0000976">
    <property type="term" value="F:transcription cis-regulatory region binding"/>
    <property type="evidence" value="ECO:0007669"/>
    <property type="project" value="TreeGrafter"/>
</dbReference>
<dbReference type="GO" id="GO:0005634">
    <property type="term" value="C:nucleus"/>
    <property type="evidence" value="ECO:0007669"/>
    <property type="project" value="UniProtKB-SubCell"/>
</dbReference>
<comment type="subcellular location">
    <subcellularLocation>
        <location evidence="1">Nucleus</location>
    </subcellularLocation>
</comment>
<keyword evidence="4" id="KW-1185">Reference proteome</keyword>
<dbReference type="GO" id="GO:0003700">
    <property type="term" value="F:DNA-binding transcription factor activity"/>
    <property type="evidence" value="ECO:0007669"/>
    <property type="project" value="TreeGrafter"/>
</dbReference>
<dbReference type="PANTHER" id="PTHR37534:SF17">
    <property type="entry name" value="ZN(2)-C6 FUNGAL-TYPE DOMAIN-CONTAINING PROTEIN"/>
    <property type="match status" value="1"/>
</dbReference>
<keyword evidence="2" id="KW-0539">Nucleus</keyword>
<sequence length="413" mass="46426">MRTSRLFIQRSLCLIPNATPLDLYLFDYNLFQMSKLVFVNSDPSSSARSDHIALALEPESLLFETIMASAAIHLSLAGLVDQQLVCTKKSRALNAMRAAIARRQTINMSRYSTKSSKPAYPLPLDLRDCMVLCSSTSLIGMELSQGSPLSQILPLIRGSTTLIMEGFYAAHDGSSPPAIFRHCQRLVAYFDVLSCVPYPRAPLLDADNWFRDRDEESLNHDPLMGCFSEIFVLIGKAASLIRAFYSGQVEGKEFSVQQYLLISQLDAWQPFQGRATMQGALSNDMQEFVSAQTGNAHKFATMLFLARSGKVTETISSHHVQNLISRLRRTISCVPINSPFIATMLWPAFVLGCESRESSEQAETTQWFLDVLLKQRFENIRVTLKALQENIWPNACLNWVKLCWDHKIQLILA</sequence>
<dbReference type="EMBL" id="JAFJYH010000606">
    <property type="protein sequence ID" value="KAG4410721.1"/>
    <property type="molecule type" value="Genomic_DNA"/>
</dbReference>
<evidence type="ECO:0000256" key="2">
    <source>
        <dbReference type="ARBA" id="ARBA00023242"/>
    </source>
</evidence>
<reference evidence="3" key="1">
    <citation type="submission" date="2021-02" db="EMBL/GenBank/DDBJ databases">
        <title>Genome sequence Cadophora malorum strain M34.</title>
        <authorList>
            <person name="Stefanovic E."/>
            <person name="Vu D."/>
            <person name="Scully C."/>
            <person name="Dijksterhuis J."/>
            <person name="Roader J."/>
            <person name="Houbraken J."/>
        </authorList>
    </citation>
    <scope>NUCLEOTIDE SEQUENCE</scope>
    <source>
        <strain evidence="3">M34</strain>
    </source>
</reference>
<dbReference type="AlphaFoldDB" id="A0A8H7T1U4"/>
<dbReference type="OrthoDB" id="3477330at2759"/>
<proteinExistence type="predicted"/>
<evidence type="ECO:0000313" key="3">
    <source>
        <dbReference type="EMBL" id="KAG4410721.1"/>
    </source>
</evidence>
<gene>
    <name evidence="3" type="ORF">IFR04_016143</name>
</gene>
<evidence type="ECO:0008006" key="5">
    <source>
        <dbReference type="Google" id="ProtNLM"/>
    </source>
</evidence>
<name>A0A8H7T1U4_9HELO</name>
<dbReference type="PANTHER" id="PTHR37534">
    <property type="entry name" value="TRANSCRIPTIONAL ACTIVATOR PROTEIN UGA3"/>
    <property type="match status" value="1"/>
</dbReference>
<evidence type="ECO:0000313" key="4">
    <source>
        <dbReference type="Proteomes" id="UP000664132"/>
    </source>
</evidence>
<protein>
    <recommendedName>
        <fullName evidence="5">Fungal-specific transcription factor domain-containing protein</fullName>
    </recommendedName>
</protein>
<comment type="caution">
    <text evidence="3">The sequence shown here is derived from an EMBL/GenBank/DDBJ whole genome shotgun (WGS) entry which is preliminary data.</text>
</comment>